<dbReference type="KEGG" id="sew:SeSA_A0615"/>
<proteinExistence type="predicted"/>
<evidence type="ECO:0000313" key="2">
    <source>
        <dbReference type="Proteomes" id="UP000001865"/>
    </source>
</evidence>
<dbReference type="Proteomes" id="UP000001865">
    <property type="component" value="Chromosome"/>
</dbReference>
<name>A0A0N1QU13_SALSV</name>
<reference evidence="1 2" key="1">
    <citation type="journal article" date="2011" name="J. Bacteriol.">
        <title>Comparative genomics of 28 Salmonella enterica isolates: evidence for CRISPR-mediated adaptive sublineage evolution.</title>
        <authorList>
            <person name="Fricke W.F."/>
            <person name="Mammel M.K."/>
            <person name="McDermott P.F."/>
            <person name="Tartera C."/>
            <person name="White D.G."/>
            <person name="Leclerc J.E."/>
            <person name="Ravel J."/>
            <person name="Cebula T.A."/>
        </authorList>
    </citation>
    <scope>NUCLEOTIDE SEQUENCE [LARGE SCALE GENOMIC DNA]</scope>
    <source>
        <strain evidence="1 2">CVM19633</strain>
    </source>
</reference>
<dbReference type="HOGENOM" id="CLU_3188846_0_0_6"/>
<dbReference type="AlphaFoldDB" id="A0A0N1QU13"/>
<accession>A0A0N1QU13</accession>
<evidence type="ECO:0000313" key="1">
    <source>
        <dbReference type="EMBL" id="ACF89578.1"/>
    </source>
</evidence>
<gene>
    <name evidence="1" type="ordered locus">SeSA_A0615</name>
</gene>
<dbReference type="EMBL" id="CP001127">
    <property type="protein sequence ID" value="ACF89578.1"/>
    <property type="molecule type" value="Genomic_DNA"/>
</dbReference>
<protein>
    <submittedName>
        <fullName evidence="1">Uncharacterized protein</fullName>
    </submittedName>
</protein>
<organism evidence="1 2">
    <name type="scientific">Salmonella schwarzengrund (strain CVM19633)</name>
    <dbReference type="NCBI Taxonomy" id="439843"/>
    <lineage>
        <taxon>Bacteria</taxon>
        <taxon>Pseudomonadati</taxon>
        <taxon>Pseudomonadota</taxon>
        <taxon>Gammaproteobacteria</taxon>
        <taxon>Enterobacterales</taxon>
        <taxon>Enterobacteriaceae</taxon>
        <taxon>Salmonella</taxon>
    </lineage>
</organism>
<sequence>MSDSSLTSLSVVLISGSLPRKELRLEEVQILLQLPSDAFRQAKWLW</sequence>